<comment type="cofactor">
    <cofactor evidence="1">
        <name>Zn(2+)</name>
        <dbReference type="ChEBI" id="CHEBI:29105"/>
    </cofactor>
</comment>
<sequence>MKALCWQGVNQLSVETVPDPEIRNEQDVILKVTATTTCGSDLHLIGGYIPAMQAGDVLGHEFLGEVVEVGSQVRKHKVGDRVVVCSFIGCGRCWYCAHDLWSLCDNSNTNPGLGSALFGYESGAVFGYSHVMGGFRGSHAEYVRVPFADYGAFGVPEGLDDDSALFASDAAPTGWMGADLGGVRPGDVVAVWGCGAVGQLAAKAAMLLGAERVFSIDRFGYRLRMTERHIGSETIDYSATDVGAELRERTGGRGPDVCVEAVGMEAHSAGVHHAYDQVKQQLRLETDRPDAVREAIYSCRKGGTVFILGVFAGVVDKFPLGAVMNKGLTVRGAQQHGQRYVPMLLDRMARGELPTGHLATHRLPLADGPRAYDLFKHKKDDCLRAVLHPGG</sequence>
<dbReference type="PANTHER" id="PTHR42813:SF2">
    <property type="entry name" value="DEHYDROGENASE, ZINC-CONTAINING, PUTATIVE (AFU_ORTHOLOGUE AFUA_2G02810)-RELATED"/>
    <property type="match status" value="1"/>
</dbReference>
<gene>
    <name evidence="6" type="ORF">DV20_09540</name>
</gene>
<feature type="domain" description="Alcohol dehydrogenase-like N-terminal" evidence="5">
    <location>
        <begin position="25"/>
        <end position="147"/>
    </location>
</feature>
<evidence type="ECO:0000313" key="6">
    <source>
        <dbReference type="EMBL" id="KDN22487.1"/>
    </source>
</evidence>
<dbReference type="PANTHER" id="PTHR42813">
    <property type="entry name" value="ZINC-TYPE ALCOHOL DEHYDROGENASE-LIKE"/>
    <property type="match status" value="1"/>
</dbReference>
<evidence type="ECO:0000256" key="3">
    <source>
        <dbReference type="ARBA" id="ARBA00022833"/>
    </source>
</evidence>
<dbReference type="Proteomes" id="UP000027345">
    <property type="component" value="Unassembled WGS sequence"/>
</dbReference>
<reference evidence="6 7" key="1">
    <citation type="submission" date="2014-05" db="EMBL/GenBank/DDBJ databases">
        <title>Draft genome sequence of Amycolatopsis rifamycinica DSM 46095.</title>
        <authorList>
            <person name="Lal R."/>
            <person name="Saxena A."/>
            <person name="Kumari R."/>
            <person name="Mukherjee U."/>
            <person name="Singh P."/>
            <person name="Sangwan N."/>
            <person name="Mahato N.K."/>
        </authorList>
    </citation>
    <scope>NUCLEOTIDE SEQUENCE [LARGE SCALE GENOMIC DNA]</scope>
    <source>
        <strain evidence="6 7">DSM 46095</strain>
    </source>
</reference>
<evidence type="ECO:0000256" key="2">
    <source>
        <dbReference type="ARBA" id="ARBA00022723"/>
    </source>
</evidence>
<keyword evidence="7" id="KW-1185">Reference proteome</keyword>
<protein>
    <submittedName>
        <fullName evidence="6">Alcohol dehydrogenase</fullName>
    </submittedName>
</protein>
<comment type="caution">
    <text evidence="6">The sequence shown here is derived from an EMBL/GenBank/DDBJ whole genome shotgun (WGS) entry which is preliminary data.</text>
</comment>
<dbReference type="Pfam" id="PF00107">
    <property type="entry name" value="ADH_zinc_N"/>
    <property type="match status" value="1"/>
</dbReference>
<dbReference type="GO" id="GO:0046872">
    <property type="term" value="F:metal ion binding"/>
    <property type="evidence" value="ECO:0007669"/>
    <property type="project" value="UniProtKB-KW"/>
</dbReference>
<dbReference type="CDD" id="cd08283">
    <property type="entry name" value="FDH_like_1"/>
    <property type="match status" value="1"/>
</dbReference>
<dbReference type="InterPro" id="IPR036291">
    <property type="entry name" value="NAD(P)-bd_dom_sf"/>
</dbReference>
<dbReference type="EMBL" id="JMQI01000019">
    <property type="protein sequence ID" value="KDN22487.1"/>
    <property type="molecule type" value="Genomic_DNA"/>
</dbReference>
<keyword evidence="2" id="KW-0479">Metal-binding</keyword>
<dbReference type="SUPFAM" id="SSF50129">
    <property type="entry name" value="GroES-like"/>
    <property type="match status" value="1"/>
</dbReference>
<dbReference type="Gene3D" id="3.40.50.720">
    <property type="entry name" value="NAD(P)-binding Rossmann-like Domain"/>
    <property type="match status" value="1"/>
</dbReference>
<dbReference type="InterPro" id="IPR013154">
    <property type="entry name" value="ADH-like_N"/>
</dbReference>
<keyword evidence="3" id="KW-0862">Zinc</keyword>
<dbReference type="STRING" id="287986.DV20_09540"/>
<dbReference type="eggNOG" id="COG1063">
    <property type="taxonomic scope" value="Bacteria"/>
</dbReference>
<dbReference type="OrthoDB" id="241504at2"/>
<dbReference type="InterPro" id="IPR011032">
    <property type="entry name" value="GroES-like_sf"/>
</dbReference>
<dbReference type="InterPro" id="IPR013149">
    <property type="entry name" value="ADH-like_C"/>
</dbReference>
<dbReference type="SUPFAM" id="SSF51735">
    <property type="entry name" value="NAD(P)-binding Rossmann-fold domains"/>
    <property type="match status" value="1"/>
</dbReference>
<dbReference type="Gene3D" id="3.90.180.10">
    <property type="entry name" value="Medium-chain alcohol dehydrogenases, catalytic domain"/>
    <property type="match status" value="1"/>
</dbReference>
<evidence type="ECO:0000259" key="4">
    <source>
        <dbReference type="Pfam" id="PF00107"/>
    </source>
</evidence>
<evidence type="ECO:0000313" key="7">
    <source>
        <dbReference type="Proteomes" id="UP000027345"/>
    </source>
</evidence>
<dbReference type="AlphaFoldDB" id="A0A066U9D4"/>
<dbReference type="Pfam" id="PF08240">
    <property type="entry name" value="ADH_N"/>
    <property type="match status" value="1"/>
</dbReference>
<name>A0A066U9D4_9PSEU</name>
<evidence type="ECO:0000256" key="1">
    <source>
        <dbReference type="ARBA" id="ARBA00001947"/>
    </source>
</evidence>
<accession>A0A066U9D4</accession>
<evidence type="ECO:0000259" key="5">
    <source>
        <dbReference type="Pfam" id="PF08240"/>
    </source>
</evidence>
<organism evidence="6 7">
    <name type="scientific">Amycolatopsis rifamycinica</name>
    <dbReference type="NCBI Taxonomy" id="287986"/>
    <lineage>
        <taxon>Bacteria</taxon>
        <taxon>Bacillati</taxon>
        <taxon>Actinomycetota</taxon>
        <taxon>Actinomycetes</taxon>
        <taxon>Pseudonocardiales</taxon>
        <taxon>Pseudonocardiaceae</taxon>
        <taxon>Amycolatopsis</taxon>
    </lineage>
</organism>
<proteinExistence type="predicted"/>
<feature type="domain" description="Alcohol dehydrogenase-like C-terminal" evidence="4">
    <location>
        <begin position="196"/>
        <end position="265"/>
    </location>
</feature>